<comment type="caution">
    <text evidence="2">The sequence shown here is derived from an EMBL/GenBank/DDBJ whole genome shotgun (WGS) entry which is preliminary data.</text>
</comment>
<keyword evidence="1" id="KW-0732">Signal</keyword>
<accession>A0AAN6RNX7</accession>
<evidence type="ECO:0000313" key="2">
    <source>
        <dbReference type="EMBL" id="KAK3898052.1"/>
    </source>
</evidence>
<keyword evidence="2" id="KW-0456">Lyase</keyword>
<organism evidence="2 3">
    <name type="scientific">Staphylotrichum tortipilum</name>
    <dbReference type="NCBI Taxonomy" id="2831512"/>
    <lineage>
        <taxon>Eukaryota</taxon>
        <taxon>Fungi</taxon>
        <taxon>Dikarya</taxon>
        <taxon>Ascomycota</taxon>
        <taxon>Pezizomycotina</taxon>
        <taxon>Sordariomycetes</taxon>
        <taxon>Sordariomycetidae</taxon>
        <taxon>Sordariales</taxon>
        <taxon>Chaetomiaceae</taxon>
        <taxon>Staphylotrichum</taxon>
    </lineage>
</organism>
<name>A0AAN6RNX7_9PEZI</name>
<gene>
    <name evidence="2" type="ORF">C8A05DRAFT_47530</name>
</gene>
<reference evidence="2" key="2">
    <citation type="submission" date="2023-05" db="EMBL/GenBank/DDBJ databases">
        <authorList>
            <consortium name="Lawrence Berkeley National Laboratory"/>
            <person name="Steindorff A."/>
            <person name="Hensen N."/>
            <person name="Bonometti L."/>
            <person name="Westerberg I."/>
            <person name="Brannstrom I.O."/>
            <person name="Guillou S."/>
            <person name="Cros-Aarteil S."/>
            <person name="Calhoun S."/>
            <person name="Haridas S."/>
            <person name="Kuo A."/>
            <person name="Mondo S."/>
            <person name="Pangilinan J."/>
            <person name="Riley R."/>
            <person name="Labutti K."/>
            <person name="Andreopoulos B."/>
            <person name="Lipzen A."/>
            <person name="Chen C."/>
            <person name="Yanf M."/>
            <person name="Daum C."/>
            <person name="Ng V."/>
            <person name="Clum A."/>
            <person name="Ohm R."/>
            <person name="Martin F."/>
            <person name="Silar P."/>
            <person name="Natvig D."/>
            <person name="Lalanne C."/>
            <person name="Gautier V."/>
            <person name="Ament-Velasquez S.L."/>
            <person name="Kruys A."/>
            <person name="Hutchinson M.I."/>
            <person name="Powell A.J."/>
            <person name="Barry K."/>
            <person name="Miller A.N."/>
            <person name="Grigoriev I.V."/>
            <person name="Debuchy R."/>
            <person name="Gladieux P."/>
            <person name="Thoren M.H."/>
            <person name="Johannesson H."/>
        </authorList>
    </citation>
    <scope>NUCLEOTIDE SEQUENCE</scope>
    <source>
        <strain evidence="2">CBS 103.79</strain>
    </source>
</reference>
<dbReference type="AlphaFoldDB" id="A0AAN6RNX7"/>
<dbReference type="Proteomes" id="UP001303889">
    <property type="component" value="Unassembled WGS sequence"/>
</dbReference>
<dbReference type="InterPro" id="IPR006626">
    <property type="entry name" value="PbH1"/>
</dbReference>
<dbReference type="SUPFAM" id="SSF51126">
    <property type="entry name" value="Pectin lyase-like"/>
    <property type="match status" value="1"/>
</dbReference>
<dbReference type="Gene3D" id="2.160.20.10">
    <property type="entry name" value="Single-stranded right-handed beta-helix, Pectin lyase-like"/>
    <property type="match status" value="2"/>
</dbReference>
<dbReference type="InterPro" id="IPR011050">
    <property type="entry name" value="Pectin_lyase_fold/virulence"/>
</dbReference>
<keyword evidence="3" id="KW-1185">Reference proteome</keyword>
<feature type="chain" id="PRO_5043045093" evidence="1">
    <location>
        <begin position="22"/>
        <end position="690"/>
    </location>
</feature>
<evidence type="ECO:0000313" key="3">
    <source>
        <dbReference type="Proteomes" id="UP001303889"/>
    </source>
</evidence>
<dbReference type="EMBL" id="MU856011">
    <property type="protein sequence ID" value="KAK3898052.1"/>
    <property type="molecule type" value="Genomic_DNA"/>
</dbReference>
<protein>
    <submittedName>
        <fullName evidence="2">Pectin lyase</fullName>
    </submittedName>
</protein>
<dbReference type="PANTHER" id="PTHR36453">
    <property type="entry name" value="SECRETED PROTEIN-RELATED"/>
    <property type="match status" value="1"/>
</dbReference>
<proteinExistence type="predicted"/>
<sequence>MRLPLLVWLAVAGLNSSPVIAVDFYVSPTGSDSNSGSSTNVPFRSIVRAQQAVRRQISASLTGNITVHLAPGIYPVSETLSFASQDSGRHGFTVNWSGPGAVISGGIPVTGWTQGSNGVWSASVPAGTRSRNLYVNGQAANFARRKLANRKDFDFTSSSMSWKSSQYDWLMDTAGIAGAEVRFINSFTDRWAPIQSVGNRQLVMRQYAWFNNMWGYDTNALALMSGGGQFYLDSTAGKVYYKPLASEDMHSVSAYLGVLECIVSVSGTYDDPAHDLTFHDISFAHSTWMTPATVGYVDQQTGVYIGENTTYTPSNFESTRPHWHQMPGAIQISAARNIVFSGGNYTQLGAGGFGIGNDANTHVSGTGLGASYITVADGYFTQAMGNSITVGGVQADAHHPRDMRMTNSYITVSGNIFYNTSALSTVPVLATYVQYSIISHNELHGTPYSGLCHGYGWGSNDAGGSPEYLKRGLYNFQPKYSTSTTSQNNLVDGNLIHGYGYSHTDLGAIYTLSKSPSTVFSNNYAYDSGAYGLYADEGSNSETFIDNLLLSTGTWLAQNGANTANNAFTGNYGRAGPSTIWGNALTDVPDGRVSLSGSSGGVLTATLSNYDDLPFTGVSFSVSASSVGVSFSAQSVPGSAAGNADTAAAWRASRGGQANVTVTVRYTNSRTGVVSTRSASGTVTKYPTSR</sequence>
<dbReference type="SMART" id="SM00710">
    <property type="entry name" value="PbH1"/>
    <property type="match status" value="6"/>
</dbReference>
<dbReference type="GO" id="GO:0016829">
    <property type="term" value="F:lyase activity"/>
    <property type="evidence" value="ECO:0007669"/>
    <property type="project" value="UniProtKB-KW"/>
</dbReference>
<reference evidence="2" key="1">
    <citation type="journal article" date="2023" name="Mol. Phylogenet. Evol.">
        <title>Genome-scale phylogeny and comparative genomics of the fungal order Sordariales.</title>
        <authorList>
            <person name="Hensen N."/>
            <person name="Bonometti L."/>
            <person name="Westerberg I."/>
            <person name="Brannstrom I.O."/>
            <person name="Guillou S."/>
            <person name="Cros-Aarteil S."/>
            <person name="Calhoun S."/>
            <person name="Haridas S."/>
            <person name="Kuo A."/>
            <person name="Mondo S."/>
            <person name="Pangilinan J."/>
            <person name="Riley R."/>
            <person name="LaButti K."/>
            <person name="Andreopoulos B."/>
            <person name="Lipzen A."/>
            <person name="Chen C."/>
            <person name="Yan M."/>
            <person name="Daum C."/>
            <person name="Ng V."/>
            <person name="Clum A."/>
            <person name="Steindorff A."/>
            <person name="Ohm R.A."/>
            <person name="Martin F."/>
            <person name="Silar P."/>
            <person name="Natvig D.O."/>
            <person name="Lalanne C."/>
            <person name="Gautier V."/>
            <person name="Ament-Velasquez S.L."/>
            <person name="Kruys A."/>
            <person name="Hutchinson M.I."/>
            <person name="Powell A.J."/>
            <person name="Barry K."/>
            <person name="Miller A.N."/>
            <person name="Grigoriev I.V."/>
            <person name="Debuchy R."/>
            <person name="Gladieux P."/>
            <person name="Hiltunen Thoren M."/>
            <person name="Johannesson H."/>
        </authorList>
    </citation>
    <scope>NUCLEOTIDE SEQUENCE</scope>
    <source>
        <strain evidence="2">CBS 103.79</strain>
    </source>
</reference>
<dbReference type="PANTHER" id="PTHR36453:SF2">
    <property type="entry name" value="APPLE DOMAIN-CONTAINING PROTEIN"/>
    <property type="match status" value="1"/>
</dbReference>
<evidence type="ECO:0000256" key="1">
    <source>
        <dbReference type="SAM" id="SignalP"/>
    </source>
</evidence>
<feature type="signal peptide" evidence="1">
    <location>
        <begin position="1"/>
        <end position="21"/>
    </location>
</feature>
<dbReference type="InterPro" id="IPR012334">
    <property type="entry name" value="Pectin_lyas_fold"/>
</dbReference>